<dbReference type="RefSeq" id="WP_307112373.1">
    <property type="nucleotide sequence ID" value="NZ_JAURUE010000003.1"/>
</dbReference>
<feature type="domain" description="Roadblock/LAMTOR2" evidence="1">
    <location>
        <begin position="7"/>
        <end position="96"/>
    </location>
</feature>
<dbReference type="InterPro" id="IPR004942">
    <property type="entry name" value="Roadblock/LAMTOR2_dom"/>
</dbReference>
<dbReference type="SMART" id="SM00960">
    <property type="entry name" value="Robl_LC7"/>
    <property type="match status" value="1"/>
</dbReference>
<organism evidence="2 3">
    <name type="scientific">Streptomyces demainii</name>
    <dbReference type="NCBI Taxonomy" id="588122"/>
    <lineage>
        <taxon>Bacteria</taxon>
        <taxon>Bacillati</taxon>
        <taxon>Actinomycetota</taxon>
        <taxon>Actinomycetes</taxon>
        <taxon>Kitasatosporales</taxon>
        <taxon>Streptomycetaceae</taxon>
        <taxon>Streptomyces</taxon>
    </lineage>
</organism>
<keyword evidence="3" id="KW-1185">Reference proteome</keyword>
<gene>
    <name evidence="2" type="ORF">JOF35_008739</name>
</gene>
<evidence type="ECO:0000313" key="3">
    <source>
        <dbReference type="Proteomes" id="UP001234880"/>
    </source>
</evidence>
<dbReference type="PANTHER" id="PTHR36222">
    <property type="entry name" value="SERINE PROTEASE INHIBITOR RV3364C"/>
    <property type="match status" value="1"/>
</dbReference>
<dbReference type="Gene3D" id="3.30.450.30">
    <property type="entry name" value="Dynein light chain 2a, cytoplasmic"/>
    <property type="match status" value="1"/>
</dbReference>
<dbReference type="SUPFAM" id="SSF103196">
    <property type="entry name" value="Roadblock/LC7 domain"/>
    <property type="match status" value="1"/>
</dbReference>
<evidence type="ECO:0000313" key="2">
    <source>
        <dbReference type="EMBL" id="MDP9616381.1"/>
    </source>
</evidence>
<dbReference type="Pfam" id="PF03259">
    <property type="entry name" value="Robl_LC7"/>
    <property type="match status" value="1"/>
</dbReference>
<proteinExistence type="predicted"/>
<comment type="caution">
    <text evidence="2">The sequence shown here is derived from an EMBL/GenBank/DDBJ whole genome shotgun (WGS) entry which is preliminary data.</text>
</comment>
<dbReference type="EMBL" id="JAURUE010000003">
    <property type="protein sequence ID" value="MDP9616381.1"/>
    <property type="molecule type" value="Genomic_DNA"/>
</dbReference>
<dbReference type="PANTHER" id="PTHR36222:SF1">
    <property type="entry name" value="SERINE PROTEASE INHIBITOR RV3364C"/>
    <property type="match status" value="1"/>
</dbReference>
<protein>
    <submittedName>
        <fullName evidence="2">Regulator of Ras-like GTPase activity (Roadblock/LC7/MglB family)</fullName>
    </submittedName>
</protein>
<dbReference type="InterPro" id="IPR053141">
    <property type="entry name" value="Mycobact_SerProt_Inhib_Rv3364c"/>
</dbReference>
<dbReference type="Proteomes" id="UP001234880">
    <property type="component" value="Unassembled WGS sequence"/>
</dbReference>
<evidence type="ECO:0000259" key="1">
    <source>
        <dbReference type="SMART" id="SM00960"/>
    </source>
</evidence>
<reference evidence="2 3" key="1">
    <citation type="submission" date="2023-07" db="EMBL/GenBank/DDBJ databases">
        <title>Sequencing the genomes of 1000 actinobacteria strains.</title>
        <authorList>
            <person name="Klenk H.-P."/>
        </authorList>
    </citation>
    <scope>NUCLEOTIDE SEQUENCE [LARGE SCALE GENOMIC DNA]</scope>
    <source>
        <strain evidence="2 3">DSM 41600</strain>
    </source>
</reference>
<name>A0ABT9L6Q1_9ACTN</name>
<sequence length="144" mass="15449">MTSSPEIQDLLTSMTEKIAGATGLVALSDDGIALHWAAMERTQAEGLAAMASSLGKLAQTVAAQSGDVVRRQLIDMDNSYLLLTRAGKASYMALRTERNANLEVATGEVVLLAKRIGHVLDTQRRDDIARQQGRVAAARWGTPE</sequence>
<accession>A0ABT9L6Q1</accession>